<keyword evidence="3" id="KW-1185">Reference proteome</keyword>
<dbReference type="RefSeq" id="WP_343802430.1">
    <property type="nucleotide sequence ID" value="NZ_BAAADJ010000061.1"/>
</dbReference>
<evidence type="ECO:0000313" key="2">
    <source>
        <dbReference type="EMBL" id="GAA0342995.1"/>
    </source>
</evidence>
<keyword evidence="1" id="KW-0732">Signal</keyword>
<evidence type="ECO:0000313" key="3">
    <source>
        <dbReference type="Proteomes" id="UP001500782"/>
    </source>
</evidence>
<feature type="chain" id="PRO_5046648637" evidence="1">
    <location>
        <begin position="28"/>
        <end position="96"/>
    </location>
</feature>
<protein>
    <submittedName>
        <fullName evidence="2">Uncharacterized protein</fullName>
    </submittedName>
</protein>
<sequence length="96" mass="11187">MKKRWKIIAILLLACLCLFLFTNPNTSDYEVFSTDKYGEAPTDLPLEIERVNFFLFSTYTPVIASEHGITHLGIVGQFFQISDGQFDYPWWLELFN</sequence>
<proteinExistence type="predicted"/>
<organism evidence="2 3">
    <name type="scientific">Bacillus carboniphilus</name>
    <dbReference type="NCBI Taxonomy" id="86663"/>
    <lineage>
        <taxon>Bacteria</taxon>
        <taxon>Bacillati</taxon>
        <taxon>Bacillota</taxon>
        <taxon>Bacilli</taxon>
        <taxon>Bacillales</taxon>
        <taxon>Bacillaceae</taxon>
        <taxon>Bacillus</taxon>
    </lineage>
</organism>
<dbReference type="Proteomes" id="UP001500782">
    <property type="component" value="Unassembled WGS sequence"/>
</dbReference>
<name>A0ABP3GDJ6_9BACI</name>
<reference evidence="3" key="1">
    <citation type="journal article" date="2019" name="Int. J. Syst. Evol. Microbiol.">
        <title>The Global Catalogue of Microorganisms (GCM) 10K type strain sequencing project: providing services to taxonomists for standard genome sequencing and annotation.</title>
        <authorList>
            <consortium name="The Broad Institute Genomics Platform"/>
            <consortium name="The Broad Institute Genome Sequencing Center for Infectious Disease"/>
            <person name="Wu L."/>
            <person name="Ma J."/>
        </authorList>
    </citation>
    <scope>NUCLEOTIDE SEQUENCE [LARGE SCALE GENOMIC DNA]</scope>
    <source>
        <strain evidence="3">JCM 9731</strain>
    </source>
</reference>
<accession>A0ABP3GDJ6</accession>
<comment type="caution">
    <text evidence="2">The sequence shown here is derived from an EMBL/GenBank/DDBJ whole genome shotgun (WGS) entry which is preliminary data.</text>
</comment>
<evidence type="ECO:0000256" key="1">
    <source>
        <dbReference type="SAM" id="SignalP"/>
    </source>
</evidence>
<dbReference type="EMBL" id="BAAADJ010000061">
    <property type="protein sequence ID" value="GAA0342995.1"/>
    <property type="molecule type" value="Genomic_DNA"/>
</dbReference>
<feature type="signal peptide" evidence="1">
    <location>
        <begin position="1"/>
        <end position="27"/>
    </location>
</feature>
<gene>
    <name evidence="2" type="ORF">GCM10008967_36840</name>
</gene>